<dbReference type="Pfam" id="PF13443">
    <property type="entry name" value="HTH_26"/>
    <property type="match status" value="1"/>
</dbReference>
<evidence type="ECO:0000259" key="1">
    <source>
        <dbReference type="Pfam" id="PF13443"/>
    </source>
</evidence>
<dbReference type="InterPro" id="IPR010982">
    <property type="entry name" value="Lambda_DNA-bd_dom_sf"/>
</dbReference>
<reference evidence="2 3" key="1">
    <citation type="submission" date="2012-12" db="EMBL/GenBank/DDBJ databases">
        <title>Genome assembly of Fulvivirga imtechensis AK7.</title>
        <authorList>
            <person name="Nupur N."/>
            <person name="Khatri I."/>
            <person name="Kumar R."/>
            <person name="Subramanian S."/>
            <person name="Pinnaka A."/>
        </authorList>
    </citation>
    <scope>NUCLEOTIDE SEQUENCE [LARGE SCALE GENOMIC DNA]</scope>
    <source>
        <strain evidence="2 3">AK7</strain>
    </source>
</reference>
<name>L8JLV2_9BACT</name>
<dbReference type="SUPFAM" id="SSF47413">
    <property type="entry name" value="lambda repressor-like DNA-binding domains"/>
    <property type="match status" value="1"/>
</dbReference>
<organism evidence="2 3">
    <name type="scientific">Fulvivirga imtechensis AK7</name>
    <dbReference type="NCBI Taxonomy" id="1237149"/>
    <lineage>
        <taxon>Bacteria</taxon>
        <taxon>Pseudomonadati</taxon>
        <taxon>Bacteroidota</taxon>
        <taxon>Cytophagia</taxon>
        <taxon>Cytophagales</taxon>
        <taxon>Fulvivirgaceae</taxon>
        <taxon>Fulvivirga</taxon>
    </lineage>
</organism>
<dbReference type="EMBL" id="AMZN01000065">
    <property type="protein sequence ID" value="ELR69911.1"/>
    <property type="molecule type" value="Genomic_DNA"/>
</dbReference>
<dbReference type="Proteomes" id="UP000011135">
    <property type="component" value="Unassembled WGS sequence"/>
</dbReference>
<gene>
    <name evidence="2" type="ORF">C900_04515</name>
</gene>
<evidence type="ECO:0000313" key="3">
    <source>
        <dbReference type="Proteomes" id="UP000011135"/>
    </source>
</evidence>
<dbReference type="RefSeq" id="WP_009581703.1">
    <property type="nucleotide sequence ID" value="NZ_AMZN01000065.1"/>
</dbReference>
<dbReference type="STRING" id="1237149.C900_04515"/>
<dbReference type="InterPro" id="IPR001387">
    <property type="entry name" value="Cro/C1-type_HTH"/>
</dbReference>
<sequence>MTELGAYLAKKSASKAEIAKKTGISKSRISELTLNPSTQLRVKELYLIALAIDADPGEVLKEICKELKLREDKA</sequence>
<accession>L8JLV2</accession>
<dbReference type="Gene3D" id="1.10.260.40">
    <property type="entry name" value="lambda repressor-like DNA-binding domains"/>
    <property type="match status" value="1"/>
</dbReference>
<dbReference type="OrthoDB" id="1123008at2"/>
<protein>
    <recommendedName>
        <fullName evidence="1">HTH cro/C1-type domain-containing protein</fullName>
    </recommendedName>
</protein>
<dbReference type="eggNOG" id="COG3655">
    <property type="taxonomic scope" value="Bacteria"/>
</dbReference>
<dbReference type="GO" id="GO:0003677">
    <property type="term" value="F:DNA binding"/>
    <property type="evidence" value="ECO:0007669"/>
    <property type="project" value="InterPro"/>
</dbReference>
<dbReference type="PATRIC" id="fig|1237149.3.peg.4030"/>
<keyword evidence="3" id="KW-1185">Reference proteome</keyword>
<dbReference type="AlphaFoldDB" id="L8JLV2"/>
<proteinExistence type="predicted"/>
<evidence type="ECO:0000313" key="2">
    <source>
        <dbReference type="EMBL" id="ELR69911.1"/>
    </source>
</evidence>
<feature type="domain" description="HTH cro/C1-type" evidence="1">
    <location>
        <begin position="6"/>
        <end position="61"/>
    </location>
</feature>
<comment type="caution">
    <text evidence="2">The sequence shown here is derived from an EMBL/GenBank/DDBJ whole genome shotgun (WGS) entry which is preliminary data.</text>
</comment>